<proteinExistence type="predicted"/>
<dbReference type="InterPro" id="IPR016181">
    <property type="entry name" value="Acyl_CoA_acyltransferase"/>
</dbReference>
<dbReference type="SUPFAM" id="SSF55729">
    <property type="entry name" value="Acyl-CoA N-acyltransferases (Nat)"/>
    <property type="match status" value="1"/>
</dbReference>
<evidence type="ECO:0000313" key="1">
    <source>
        <dbReference type="EMBL" id="CEG23248.1"/>
    </source>
</evidence>
<evidence type="ECO:0000313" key="2">
    <source>
        <dbReference type="Proteomes" id="UP000043699"/>
    </source>
</evidence>
<name>A0A098ELT0_9BACL</name>
<dbReference type="STRING" id="1499687.BN1080_02198"/>
<dbReference type="Proteomes" id="UP000043699">
    <property type="component" value="Unassembled WGS sequence"/>
</dbReference>
<gene>
    <name evidence="1" type="ORF">BN1080_02198</name>
</gene>
<reference evidence="1 2" key="1">
    <citation type="submission" date="2014-09" db="EMBL/GenBank/DDBJ databases">
        <authorList>
            <person name="Urmite Genomes Urmite Genomes"/>
        </authorList>
    </citation>
    <scope>NUCLEOTIDE SEQUENCE [LARGE SCALE GENOMIC DNA]</scope>
    <source>
        <strain evidence="1 2">ES2</strain>
    </source>
</reference>
<dbReference type="Gene3D" id="3.40.630.30">
    <property type="match status" value="1"/>
</dbReference>
<organism evidence="1 2">
    <name type="scientific">Planococcus massiliensis</name>
    <dbReference type="NCBI Taxonomy" id="1499687"/>
    <lineage>
        <taxon>Bacteria</taxon>
        <taxon>Bacillati</taxon>
        <taxon>Bacillota</taxon>
        <taxon>Bacilli</taxon>
        <taxon>Bacillales</taxon>
        <taxon>Caryophanaceae</taxon>
        <taxon>Planococcus</taxon>
    </lineage>
</organism>
<dbReference type="RefSeq" id="WP_324607156.1">
    <property type="nucleotide sequence ID" value="NZ_CCXS01000001.1"/>
</dbReference>
<sequence>MNIRKALPEDAEKLIDLMKHVEQSGLMLFEPGERNTHPEHFSKRIEALGEDSAIFLAEDARSLVGYLFAMGEGVKRKRHSASIA</sequence>
<protein>
    <recommendedName>
        <fullName evidence="3">N-acetyltransferase domain-containing protein</fullName>
    </recommendedName>
</protein>
<dbReference type="AlphaFoldDB" id="A0A098ELT0"/>
<evidence type="ECO:0008006" key="3">
    <source>
        <dbReference type="Google" id="ProtNLM"/>
    </source>
</evidence>
<keyword evidence="2" id="KW-1185">Reference proteome</keyword>
<dbReference type="EMBL" id="CCXS01000001">
    <property type="protein sequence ID" value="CEG23248.1"/>
    <property type="molecule type" value="Genomic_DNA"/>
</dbReference>
<accession>A0A098ELT0</accession>